<evidence type="ECO:0000313" key="1">
    <source>
        <dbReference type="EMBL" id="CAG2202471.1"/>
    </source>
</evidence>
<gene>
    <name evidence="1" type="ORF">MEDL_17045</name>
</gene>
<comment type="caution">
    <text evidence="1">The sequence shown here is derived from an EMBL/GenBank/DDBJ whole genome shotgun (WGS) entry which is preliminary data.</text>
</comment>
<sequence>MQELSGSVTQKWSQVVTDSTTGRFLRRIKKTSLRKYYNARVIRVSDSEMESGRNRQYNMQAFKTNKEKNLTKTNYTARVIRVSDSEMESGRNRQYNRQAFKTNKGKKTLRKLTTLQELSGSVTQKWSQAVTGKNTTLQELSGSVTQKWSQAVTDSTTGRLLRRIKEKNLTKTNYPARVIWVSDPEMESGRNQQYGRLFMTNKENIIRKYYTARGIRVSDSEMESGRNRQYNRQAFKTNKGKNLTKTNYTARVIRVSDSEMESGRNRQYENTTLQEVSGSVTQKWSQAVTDSTTGRLLRRIKKKTLRKPTTLQELSGSVTQKWSQAVTGSTTVTDSTTVGSLRRIKKTSFTKTNYTARVIRVSDSEMSQEKKSTLQLQQAGFKTNKENILKKNTTMQELSGSVTQKWSQVVIDSTTCRLLRRIKKKIYENQLHCKSYPGQ</sequence>
<evidence type="ECO:0000313" key="2">
    <source>
        <dbReference type="Proteomes" id="UP000683360"/>
    </source>
</evidence>
<organism evidence="1 2">
    <name type="scientific">Mytilus edulis</name>
    <name type="common">Blue mussel</name>
    <dbReference type="NCBI Taxonomy" id="6550"/>
    <lineage>
        <taxon>Eukaryota</taxon>
        <taxon>Metazoa</taxon>
        <taxon>Spiralia</taxon>
        <taxon>Lophotrochozoa</taxon>
        <taxon>Mollusca</taxon>
        <taxon>Bivalvia</taxon>
        <taxon>Autobranchia</taxon>
        <taxon>Pteriomorphia</taxon>
        <taxon>Mytilida</taxon>
        <taxon>Mytiloidea</taxon>
        <taxon>Mytilidae</taxon>
        <taxon>Mytilinae</taxon>
        <taxon>Mytilus</taxon>
    </lineage>
</organism>
<protein>
    <submittedName>
        <fullName evidence="1">Uncharacterized protein</fullName>
    </submittedName>
</protein>
<name>A0A8S3R5M6_MYTED</name>
<dbReference type="EMBL" id="CAJPWZ010000890">
    <property type="protein sequence ID" value="CAG2202471.1"/>
    <property type="molecule type" value="Genomic_DNA"/>
</dbReference>
<accession>A0A8S3R5M6</accession>
<proteinExistence type="predicted"/>
<dbReference type="AlphaFoldDB" id="A0A8S3R5M6"/>
<dbReference type="Proteomes" id="UP000683360">
    <property type="component" value="Unassembled WGS sequence"/>
</dbReference>
<reference evidence="1" key="1">
    <citation type="submission" date="2021-03" db="EMBL/GenBank/DDBJ databases">
        <authorList>
            <person name="Bekaert M."/>
        </authorList>
    </citation>
    <scope>NUCLEOTIDE SEQUENCE</scope>
</reference>
<keyword evidence="2" id="KW-1185">Reference proteome</keyword>